<dbReference type="GO" id="GO:0030976">
    <property type="term" value="F:thiamine pyrophosphate binding"/>
    <property type="evidence" value="ECO:0007669"/>
    <property type="project" value="InterPro"/>
</dbReference>
<dbReference type="Gene3D" id="3.40.50.970">
    <property type="match status" value="1"/>
</dbReference>
<evidence type="ECO:0000313" key="2">
    <source>
        <dbReference type="EMBL" id="KPV48182.1"/>
    </source>
</evidence>
<sequence>GFPILADPLSGLRGVPHDHALIVDSYDAFLRDAAWVERYAPDLVLRIGAMPVAKPLLLYLQRHGSAHQIVIDGDGGWNEPTLLAAELLHADARLLCEALLPALGTAAPRTSEWARSWQAAQRATRAAIDAHMRAIDGLFEGKVFAELRELLPEGALLYAGNSMPIRDLDTFFAGGERAVRLLGNRGANGIDGVVSSALGAAAAGQGPTVLAIGDLSFYHDSNGLLATKLHQIDATIVLLNNDGGGIFSFLPQAADPEHFEALFGTPTGLD</sequence>
<feature type="domain" description="Thiamine pyrophosphate enzyme TPP-binding" evidence="1">
    <location>
        <begin position="194"/>
        <end position="247"/>
    </location>
</feature>
<protein>
    <submittedName>
        <fullName evidence="2">2-succinyl-5-enolpyruvyl-6-hydroxy-3-cyclohexene-1-carboxylate synthase</fullName>
    </submittedName>
</protein>
<dbReference type="PANTHER" id="PTHR42916">
    <property type="entry name" value="2-SUCCINYL-5-ENOLPYRUVYL-6-HYDROXY-3-CYCLOHEXENE-1-CARBOXYLATE SYNTHASE"/>
    <property type="match status" value="1"/>
</dbReference>
<feature type="non-terminal residue" evidence="2">
    <location>
        <position position="270"/>
    </location>
</feature>
<dbReference type="PANTHER" id="PTHR42916:SF1">
    <property type="entry name" value="PROTEIN PHYLLO, CHLOROPLASTIC"/>
    <property type="match status" value="1"/>
</dbReference>
<dbReference type="Gene3D" id="3.40.50.1220">
    <property type="entry name" value="TPP-binding domain"/>
    <property type="match status" value="1"/>
</dbReference>
<dbReference type="EMBL" id="LJCR01002867">
    <property type="protein sequence ID" value="KPV48182.1"/>
    <property type="molecule type" value="Genomic_DNA"/>
</dbReference>
<accession>A0A0P9F7G2</accession>
<dbReference type="Proteomes" id="UP000050509">
    <property type="component" value="Unassembled WGS sequence"/>
</dbReference>
<reference evidence="2 3" key="1">
    <citation type="submission" date="2015-09" db="EMBL/GenBank/DDBJ databases">
        <title>Draft genome sequence of Kouleothrix aurantiaca JCM 19913.</title>
        <authorList>
            <person name="Hemp J."/>
        </authorList>
    </citation>
    <scope>NUCLEOTIDE SEQUENCE [LARGE SCALE GENOMIC DNA]</scope>
    <source>
        <strain evidence="2 3">COM-B</strain>
    </source>
</reference>
<dbReference type="PATRIC" id="fig|186479.3.peg.5924"/>
<dbReference type="InterPro" id="IPR029061">
    <property type="entry name" value="THDP-binding"/>
</dbReference>
<organism evidence="2 3">
    <name type="scientific">Kouleothrix aurantiaca</name>
    <dbReference type="NCBI Taxonomy" id="186479"/>
    <lineage>
        <taxon>Bacteria</taxon>
        <taxon>Bacillati</taxon>
        <taxon>Chloroflexota</taxon>
        <taxon>Chloroflexia</taxon>
        <taxon>Chloroflexales</taxon>
        <taxon>Roseiflexineae</taxon>
        <taxon>Roseiflexaceae</taxon>
        <taxon>Kouleothrix</taxon>
    </lineage>
</organism>
<dbReference type="AlphaFoldDB" id="A0A0P9F7G2"/>
<dbReference type="Pfam" id="PF02775">
    <property type="entry name" value="TPP_enzyme_C"/>
    <property type="match status" value="1"/>
</dbReference>
<name>A0A0P9F7G2_9CHLR</name>
<dbReference type="InterPro" id="IPR011766">
    <property type="entry name" value="TPP_enzyme_TPP-bd"/>
</dbReference>
<comment type="caution">
    <text evidence="2">The sequence shown here is derived from an EMBL/GenBank/DDBJ whole genome shotgun (WGS) entry which is preliminary data.</text>
</comment>
<gene>
    <name evidence="2" type="ORF">SE17_39440</name>
</gene>
<evidence type="ECO:0000313" key="3">
    <source>
        <dbReference type="Proteomes" id="UP000050509"/>
    </source>
</evidence>
<dbReference type="InterPro" id="IPR029035">
    <property type="entry name" value="DHS-like_NAD/FAD-binding_dom"/>
</dbReference>
<dbReference type="SUPFAM" id="SSF52518">
    <property type="entry name" value="Thiamin diphosphate-binding fold (THDP-binding)"/>
    <property type="match status" value="1"/>
</dbReference>
<proteinExistence type="predicted"/>
<dbReference type="SUPFAM" id="SSF52467">
    <property type="entry name" value="DHS-like NAD/FAD-binding domain"/>
    <property type="match status" value="1"/>
</dbReference>
<feature type="non-terminal residue" evidence="2">
    <location>
        <position position="1"/>
    </location>
</feature>
<dbReference type="CDD" id="cd02009">
    <property type="entry name" value="TPP_SHCHC_synthase"/>
    <property type="match status" value="1"/>
</dbReference>
<keyword evidence="3" id="KW-1185">Reference proteome</keyword>
<dbReference type="GO" id="GO:0003824">
    <property type="term" value="F:catalytic activity"/>
    <property type="evidence" value="ECO:0007669"/>
    <property type="project" value="InterPro"/>
</dbReference>
<evidence type="ECO:0000259" key="1">
    <source>
        <dbReference type="Pfam" id="PF02775"/>
    </source>
</evidence>